<feature type="signal peptide" evidence="4">
    <location>
        <begin position="1"/>
        <end position="29"/>
    </location>
</feature>
<accession>A0AAE0E255</accession>
<dbReference type="PANTHER" id="PTHR36710:SF18">
    <property type="entry name" value="PECTINESTERASE INHIBITOR 5-RELATED"/>
    <property type="match status" value="1"/>
</dbReference>
<evidence type="ECO:0000256" key="3">
    <source>
        <dbReference type="ARBA" id="ARBA00038471"/>
    </source>
</evidence>
<evidence type="ECO:0000256" key="1">
    <source>
        <dbReference type="ARBA" id="ARBA00022729"/>
    </source>
</evidence>
<evidence type="ECO:0000259" key="5">
    <source>
        <dbReference type="SMART" id="SM00856"/>
    </source>
</evidence>
<dbReference type="GO" id="GO:0046910">
    <property type="term" value="F:pectinesterase inhibitor activity"/>
    <property type="evidence" value="ECO:0007669"/>
    <property type="project" value="InterPro"/>
</dbReference>
<gene>
    <name evidence="6" type="ORF">Dsin_023497</name>
</gene>
<dbReference type="NCBIfam" id="TIGR01614">
    <property type="entry name" value="PME_inhib"/>
    <property type="match status" value="1"/>
</dbReference>
<feature type="chain" id="PRO_5041952011" description="Pectinesterase inhibitor domain-containing protein" evidence="4">
    <location>
        <begin position="30"/>
        <end position="182"/>
    </location>
</feature>
<comment type="similarity">
    <text evidence="3">Belongs to the PMEI family.</text>
</comment>
<dbReference type="InterPro" id="IPR006501">
    <property type="entry name" value="Pectinesterase_inhib_dom"/>
</dbReference>
<evidence type="ECO:0000256" key="2">
    <source>
        <dbReference type="ARBA" id="ARBA00023157"/>
    </source>
</evidence>
<sequence length="182" mass="19780">MSTLGNHLLLLSSVSIYFFFILQFQPCFSINVPPLINQICTKTKNHNFCVQTLTSAPGAANANLTTLASFSFRSTYAAVATTDAFLVALQPNVTDPRVKLVVTHCRTDYDGSIPPLQLAITSLDGGHFDDVNLNVNQALANINDCHRLIKVGPPPPGLREKSTHVVRLVDISGVISVKLLHQ</sequence>
<dbReference type="AlphaFoldDB" id="A0AAE0E255"/>
<dbReference type="PANTHER" id="PTHR36710">
    <property type="entry name" value="PECTINESTERASE INHIBITOR-LIKE"/>
    <property type="match status" value="1"/>
</dbReference>
<dbReference type="Proteomes" id="UP001281410">
    <property type="component" value="Unassembled WGS sequence"/>
</dbReference>
<keyword evidence="1 4" id="KW-0732">Signal</keyword>
<dbReference type="Pfam" id="PF04043">
    <property type="entry name" value="PMEI"/>
    <property type="match status" value="1"/>
</dbReference>
<dbReference type="InterPro" id="IPR052421">
    <property type="entry name" value="PCW_Enzyme_Inhibitor"/>
</dbReference>
<dbReference type="SUPFAM" id="SSF101148">
    <property type="entry name" value="Plant invertase/pectin methylesterase inhibitor"/>
    <property type="match status" value="1"/>
</dbReference>
<name>A0AAE0E255_9ROSI</name>
<dbReference type="EMBL" id="JANJYJ010000007">
    <property type="protein sequence ID" value="KAK3200082.1"/>
    <property type="molecule type" value="Genomic_DNA"/>
</dbReference>
<feature type="domain" description="Pectinesterase inhibitor" evidence="5">
    <location>
        <begin position="31"/>
        <end position="175"/>
    </location>
</feature>
<proteinExistence type="inferred from homology"/>
<evidence type="ECO:0000313" key="6">
    <source>
        <dbReference type="EMBL" id="KAK3200082.1"/>
    </source>
</evidence>
<reference evidence="6" key="1">
    <citation type="journal article" date="2023" name="Plant J.">
        <title>Genome sequences and population genomics provide insights into the demographic history, inbreeding, and mutation load of two 'living fossil' tree species of Dipteronia.</title>
        <authorList>
            <person name="Feng Y."/>
            <person name="Comes H.P."/>
            <person name="Chen J."/>
            <person name="Zhu S."/>
            <person name="Lu R."/>
            <person name="Zhang X."/>
            <person name="Li P."/>
            <person name="Qiu J."/>
            <person name="Olsen K.M."/>
            <person name="Qiu Y."/>
        </authorList>
    </citation>
    <scope>NUCLEOTIDE SEQUENCE</scope>
    <source>
        <strain evidence="6">NBL</strain>
    </source>
</reference>
<evidence type="ECO:0000256" key="4">
    <source>
        <dbReference type="SAM" id="SignalP"/>
    </source>
</evidence>
<comment type="caution">
    <text evidence="6">The sequence shown here is derived from an EMBL/GenBank/DDBJ whole genome shotgun (WGS) entry which is preliminary data.</text>
</comment>
<dbReference type="CDD" id="cd15797">
    <property type="entry name" value="PMEI"/>
    <property type="match status" value="1"/>
</dbReference>
<keyword evidence="2" id="KW-1015">Disulfide bond</keyword>
<evidence type="ECO:0000313" key="7">
    <source>
        <dbReference type="Proteomes" id="UP001281410"/>
    </source>
</evidence>
<organism evidence="6 7">
    <name type="scientific">Dipteronia sinensis</name>
    <dbReference type="NCBI Taxonomy" id="43782"/>
    <lineage>
        <taxon>Eukaryota</taxon>
        <taxon>Viridiplantae</taxon>
        <taxon>Streptophyta</taxon>
        <taxon>Embryophyta</taxon>
        <taxon>Tracheophyta</taxon>
        <taxon>Spermatophyta</taxon>
        <taxon>Magnoliopsida</taxon>
        <taxon>eudicotyledons</taxon>
        <taxon>Gunneridae</taxon>
        <taxon>Pentapetalae</taxon>
        <taxon>rosids</taxon>
        <taxon>malvids</taxon>
        <taxon>Sapindales</taxon>
        <taxon>Sapindaceae</taxon>
        <taxon>Hippocastanoideae</taxon>
        <taxon>Acereae</taxon>
        <taxon>Dipteronia</taxon>
    </lineage>
</organism>
<dbReference type="SMART" id="SM00856">
    <property type="entry name" value="PMEI"/>
    <property type="match status" value="1"/>
</dbReference>
<keyword evidence="7" id="KW-1185">Reference proteome</keyword>
<protein>
    <recommendedName>
        <fullName evidence="5">Pectinesterase inhibitor domain-containing protein</fullName>
    </recommendedName>
</protein>
<dbReference type="InterPro" id="IPR034086">
    <property type="entry name" value="PMEI_plant"/>
</dbReference>
<dbReference type="Gene3D" id="1.20.140.40">
    <property type="entry name" value="Invertase/pectin methylesterase inhibitor family protein"/>
    <property type="match status" value="1"/>
</dbReference>
<dbReference type="InterPro" id="IPR035513">
    <property type="entry name" value="Invertase/methylesterase_inhib"/>
</dbReference>